<dbReference type="EMBL" id="JACYWE010000003">
    <property type="protein sequence ID" value="MBD8506076.1"/>
    <property type="molecule type" value="Genomic_DNA"/>
</dbReference>
<dbReference type="PROSITE" id="PS50977">
    <property type="entry name" value="HTH_TETR_2"/>
    <property type="match status" value="1"/>
</dbReference>
<comment type="caution">
    <text evidence="4">The sequence shown here is derived from an EMBL/GenBank/DDBJ whole genome shotgun (WGS) entry which is preliminary data.</text>
</comment>
<protein>
    <submittedName>
        <fullName evidence="4">TetR/AcrR family transcriptional regulator</fullName>
    </submittedName>
</protein>
<evidence type="ECO:0000313" key="5">
    <source>
        <dbReference type="Proteomes" id="UP000642993"/>
    </source>
</evidence>
<dbReference type="Proteomes" id="UP000642993">
    <property type="component" value="Unassembled WGS sequence"/>
</dbReference>
<sequence>MLRRNEICSRILDAAEECLMQSGFRARVHAAIAKRAGLSRPTVYKYFGDQTAIIEALFEREVNSFLQRLRPVIEGGTHAKARLVDSVVFVVSYAREHELLQKSLKEDPQVVTHLLTSQGQTLIERVADFMAPYFPRGDEPTADQRALVPMAEWLYRVVTSLITTPGVVDTESPEKLRVFVTELMELPSLSSALEARPVREPGAATLG</sequence>
<feature type="DNA-binding region" description="H-T-H motif" evidence="2">
    <location>
        <begin position="28"/>
        <end position="47"/>
    </location>
</feature>
<keyword evidence="1 2" id="KW-0238">DNA-binding</keyword>
<dbReference type="PANTHER" id="PTHR30055">
    <property type="entry name" value="HTH-TYPE TRANSCRIPTIONAL REGULATOR RUTR"/>
    <property type="match status" value="1"/>
</dbReference>
<dbReference type="InterPro" id="IPR001647">
    <property type="entry name" value="HTH_TetR"/>
</dbReference>
<name>A0A927PM72_9ACTN</name>
<accession>A0A927PM72</accession>
<evidence type="ECO:0000259" key="3">
    <source>
        <dbReference type="PROSITE" id="PS50977"/>
    </source>
</evidence>
<dbReference type="PANTHER" id="PTHR30055:SF153">
    <property type="entry name" value="HTH-TYPE TRANSCRIPTIONAL REPRESSOR RV3405C"/>
    <property type="match status" value="1"/>
</dbReference>
<keyword evidence="5" id="KW-1185">Reference proteome</keyword>
<dbReference type="GO" id="GO:0003700">
    <property type="term" value="F:DNA-binding transcription factor activity"/>
    <property type="evidence" value="ECO:0007669"/>
    <property type="project" value="TreeGrafter"/>
</dbReference>
<evidence type="ECO:0000256" key="1">
    <source>
        <dbReference type="ARBA" id="ARBA00023125"/>
    </source>
</evidence>
<gene>
    <name evidence="4" type="ORF">HT102_06220</name>
</gene>
<feature type="domain" description="HTH tetR-type" evidence="3">
    <location>
        <begin position="5"/>
        <end position="65"/>
    </location>
</feature>
<dbReference type="InterPro" id="IPR009057">
    <property type="entry name" value="Homeodomain-like_sf"/>
</dbReference>
<dbReference type="GO" id="GO:0000976">
    <property type="term" value="F:transcription cis-regulatory region binding"/>
    <property type="evidence" value="ECO:0007669"/>
    <property type="project" value="TreeGrafter"/>
</dbReference>
<dbReference type="AlphaFoldDB" id="A0A927PM72"/>
<evidence type="ECO:0000256" key="2">
    <source>
        <dbReference type="PROSITE-ProRule" id="PRU00335"/>
    </source>
</evidence>
<dbReference type="PRINTS" id="PR00455">
    <property type="entry name" value="HTHTETR"/>
</dbReference>
<dbReference type="SUPFAM" id="SSF46689">
    <property type="entry name" value="Homeodomain-like"/>
    <property type="match status" value="1"/>
</dbReference>
<organism evidence="4 5">
    <name type="scientific">Lolliginicoccus lacisalsi</name>
    <dbReference type="NCBI Taxonomy" id="2742202"/>
    <lineage>
        <taxon>Bacteria</taxon>
        <taxon>Bacillati</taxon>
        <taxon>Actinomycetota</taxon>
        <taxon>Actinomycetes</taxon>
        <taxon>Mycobacteriales</taxon>
        <taxon>Hoyosellaceae</taxon>
        <taxon>Lolliginicoccus</taxon>
    </lineage>
</organism>
<dbReference type="Gene3D" id="1.10.357.10">
    <property type="entry name" value="Tetracycline Repressor, domain 2"/>
    <property type="match status" value="1"/>
</dbReference>
<dbReference type="Pfam" id="PF00440">
    <property type="entry name" value="TetR_N"/>
    <property type="match status" value="1"/>
</dbReference>
<reference evidence="4" key="1">
    <citation type="submission" date="2020-09" db="EMBL/GenBank/DDBJ databases">
        <title>Hoyosella lacisalsi sp. nov., a halotolerant actinobacterium isolated from soil of Lake Gudzhirganskoe.</title>
        <authorList>
            <person name="Yang Q."/>
            <person name="Guo P.Y."/>
            <person name="Liu S.W."/>
            <person name="Li F.N."/>
            <person name="Sun C.H."/>
        </authorList>
    </citation>
    <scope>NUCLEOTIDE SEQUENCE</scope>
    <source>
        <strain evidence="4">G463</strain>
    </source>
</reference>
<evidence type="ECO:0000313" key="4">
    <source>
        <dbReference type="EMBL" id="MBD8506076.1"/>
    </source>
</evidence>
<proteinExistence type="predicted"/>
<dbReference type="InterPro" id="IPR050109">
    <property type="entry name" value="HTH-type_TetR-like_transc_reg"/>
</dbReference>